<feature type="region of interest" description="Disordered" evidence="6">
    <location>
        <begin position="423"/>
        <end position="443"/>
    </location>
</feature>
<dbReference type="SUPFAM" id="SSF50978">
    <property type="entry name" value="WD40 repeat-like"/>
    <property type="match status" value="1"/>
</dbReference>
<feature type="compositionally biased region" description="Acidic residues" evidence="6">
    <location>
        <begin position="507"/>
        <end position="528"/>
    </location>
</feature>
<reference evidence="7 8" key="1">
    <citation type="journal article" date="2013" name="Plant Cell">
        <title>The transition from a phytopathogenic smut ancestor to an anamorphic biocontrol agent deciphered by comparative whole-genome analysis.</title>
        <authorList>
            <person name="Lefebvre F."/>
            <person name="Joly D.L."/>
            <person name="Labbe C."/>
            <person name="Teichmann B."/>
            <person name="Linning R."/>
            <person name="Belzile F."/>
            <person name="Bakkeren G."/>
            <person name="Belanger R.R."/>
        </authorList>
    </citation>
    <scope>NUCLEOTIDE SEQUENCE [LARGE SCALE GENOMIC DNA]</scope>
    <source>
        <strain evidence="7 8">PF-1</strain>
    </source>
</reference>
<dbReference type="AlphaFoldDB" id="A0A061H7X4"/>
<comment type="function">
    <text evidence="1">Involved in the biogenesis of the 60S ribosomal subunit.</text>
</comment>
<evidence type="ECO:0000256" key="5">
    <source>
        <dbReference type="SAM" id="Coils"/>
    </source>
</evidence>
<dbReference type="GO" id="GO:0042273">
    <property type="term" value="P:ribosomal large subunit biogenesis"/>
    <property type="evidence" value="ECO:0007669"/>
    <property type="project" value="InterPro"/>
</dbReference>
<dbReference type="GeneID" id="19317940"/>
<dbReference type="InterPro" id="IPR015943">
    <property type="entry name" value="WD40/YVTN_repeat-like_dom_sf"/>
</dbReference>
<dbReference type="eggNOG" id="KOG3881">
    <property type="taxonomic scope" value="Eukaryota"/>
</dbReference>
<feature type="compositionally biased region" description="Acidic residues" evidence="6">
    <location>
        <begin position="551"/>
        <end position="563"/>
    </location>
</feature>
<evidence type="ECO:0000256" key="4">
    <source>
        <dbReference type="ARBA" id="ARBA00014234"/>
    </source>
</evidence>
<evidence type="ECO:0000256" key="1">
    <source>
        <dbReference type="ARBA" id="ARBA00002889"/>
    </source>
</evidence>
<name>A0A061H7X4_9BASI</name>
<evidence type="ECO:0000313" key="7">
    <source>
        <dbReference type="EMBL" id="EPQ28529.1"/>
    </source>
</evidence>
<protein>
    <recommendedName>
        <fullName evidence="4">Ribosome biogenesis protein NSA1</fullName>
    </recommendedName>
</protein>
<proteinExistence type="inferred from homology"/>
<dbReference type="GO" id="GO:0030687">
    <property type="term" value="C:preribosome, large subunit precursor"/>
    <property type="evidence" value="ECO:0007669"/>
    <property type="project" value="TreeGrafter"/>
</dbReference>
<dbReference type="HOGENOM" id="CLU_475766_0_0_1"/>
<dbReference type="PANTHER" id="PTHR16038:SF4">
    <property type="entry name" value="WD REPEAT-CONTAINING PROTEIN 74"/>
    <property type="match status" value="1"/>
</dbReference>
<keyword evidence="5" id="KW-0175">Coiled coil</keyword>
<evidence type="ECO:0000313" key="8">
    <source>
        <dbReference type="Proteomes" id="UP000053664"/>
    </source>
</evidence>
<organism evidence="7 8">
    <name type="scientific">Pseudozyma flocculosa PF-1</name>
    <dbReference type="NCBI Taxonomy" id="1277687"/>
    <lineage>
        <taxon>Eukaryota</taxon>
        <taxon>Fungi</taxon>
        <taxon>Dikarya</taxon>
        <taxon>Basidiomycota</taxon>
        <taxon>Ustilaginomycotina</taxon>
        <taxon>Ustilaginomycetes</taxon>
        <taxon>Ustilaginales</taxon>
        <taxon>Ustilaginaceae</taxon>
        <taxon>Pseudozyma</taxon>
    </lineage>
</organism>
<evidence type="ECO:0000256" key="2">
    <source>
        <dbReference type="ARBA" id="ARBA00007861"/>
    </source>
</evidence>
<comment type="subunit">
    <text evidence="3">Component of the pre-66S ribosomal particle.</text>
</comment>
<dbReference type="KEGG" id="pfp:PFL1_03833"/>
<dbReference type="OrthoDB" id="18388at2759"/>
<evidence type="ECO:0000256" key="6">
    <source>
        <dbReference type="SAM" id="MobiDB-lite"/>
    </source>
</evidence>
<dbReference type="InterPro" id="IPR037379">
    <property type="entry name" value="WDR74/Nsa1"/>
</dbReference>
<comment type="similarity">
    <text evidence="2">Belongs to the NSA1 family.</text>
</comment>
<accession>A0A061H7X4</accession>
<evidence type="ECO:0000256" key="3">
    <source>
        <dbReference type="ARBA" id="ARBA00011187"/>
    </source>
</evidence>
<sequence>MTELTTEQVHHRDHTHRVFFGDSTGCLRVAQAPSYPLPPNYAGPPIRTVILPGFRSHSDYAVHKMAAGNLGATTWIVAMARKSGTIDLVHVAEPAASTSSAAPTELQATVLATITEERMRVGIERWVGLAVAHNGIYSCTSAGSFRFTPVDLGASDDILGQPKLLNFSGPLQHCCFFPAYNPTHFSFAGEEIPPSLWDASLALTEQPQSMAGDDSLDGIAADSASQAANMNAKLRKRKRQAEARAKAKEYAWGEVWRAKNLPNDYLSLPQRANVAQIAIVDMDTESHRDAAASDDAAAAGAESVPPRTTIVVGTKDGLIRVFEPAVGGRKHTREHRIVQAGQGAIKTMSVGQSPGELFVADSTGKLFSVDWRNGQIQYQYRDITGAINSLQPLPAPTSADSGEPIGHPLLISSSQDKLVRLHTTEPPPAQPLRGKPSEAGKSKVRGETLWTCFTASNANSPAYLITAVVWDGKVPTSQVVPRPSRANKSGRRTRRREGYGFDGVEGSGDEEDESGDESAREGEDEEDEVWSKMKEVGGKSGGVEVQAGGRDDEDDEVEGDGDGEEKRKRTRQQ</sequence>
<dbReference type="RefSeq" id="XP_007879547.1">
    <property type="nucleotide sequence ID" value="XM_007881356.1"/>
</dbReference>
<dbReference type="PANTHER" id="PTHR16038">
    <property type="entry name" value="NOP SEVEN ASSOCIATED PROTEIN 1"/>
    <property type="match status" value="1"/>
</dbReference>
<dbReference type="GO" id="GO:0005730">
    <property type="term" value="C:nucleolus"/>
    <property type="evidence" value="ECO:0007669"/>
    <property type="project" value="InterPro"/>
</dbReference>
<feature type="coiled-coil region" evidence="5">
    <location>
        <begin position="224"/>
        <end position="251"/>
    </location>
</feature>
<dbReference type="EMBL" id="KE361634">
    <property type="protein sequence ID" value="EPQ28529.1"/>
    <property type="molecule type" value="Genomic_DNA"/>
</dbReference>
<dbReference type="Proteomes" id="UP000053664">
    <property type="component" value="Unassembled WGS sequence"/>
</dbReference>
<gene>
    <name evidence="7" type="ORF">PFL1_03833</name>
</gene>
<feature type="region of interest" description="Disordered" evidence="6">
    <location>
        <begin position="476"/>
        <end position="573"/>
    </location>
</feature>
<dbReference type="InterPro" id="IPR036322">
    <property type="entry name" value="WD40_repeat_dom_sf"/>
</dbReference>
<dbReference type="Gene3D" id="2.130.10.10">
    <property type="entry name" value="YVTN repeat-like/Quinoprotein amine dehydrogenase"/>
    <property type="match status" value="1"/>
</dbReference>